<evidence type="ECO:0000313" key="1">
    <source>
        <dbReference type="EMBL" id="GGN24930.1"/>
    </source>
</evidence>
<dbReference type="RefSeq" id="WP_188879838.1">
    <property type="nucleotide sequence ID" value="NZ_BMOQ01000008.1"/>
</dbReference>
<accession>A0A830GF37</accession>
<sequence length="390" mass="44056">MDMDPAEYANKSKREILHELVEYVVKTDEEMEDKGTRSGGQTDLNIYLCDNQGFEIGNLDHWVHQFTEDDSITGHATNFAEEHTFSEDVADDDLSVVTITTPDKGREDEFLFVTTNGNSEEDYLWVLTTVHSDWRDKTIERFLSYLPCVERLYLSSDDLEEVTGDIRDSRVSGFTAKYHAPNRQRNATLRFTGAEPGDLETAEDAFDAKPTRIDFDQTNSPTTAIQGANTNTGRISMRSVRDGSEPKAVETLLGITEGYQRLDQARFEVKFEAALDDLDNGFTVDGFTAVELADPDRDDADPEDLIDELESDVLNGNRYRHGIRDGGTKIRVFDTEHDETFDVALEPPNIVLYARKSTSSLSLRAFVREVYSELDSTYSLEKHQNPVAIQ</sequence>
<comment type="caution">
    <text evidence="1">The sequence shown here is derived from an EMBL/GenBank/DDBJ whole genome shotgun (WGS) entry which is preliminary data.</text>
</comment>
<dbReference type="OrthoDB" id="321791at2157"/>
<dbReference type="AlphaFoldDB" id="A0A830GF37"/>
<organism evidence="1 2">
    <name type="scientific">Halarchaeum nitratireducens</name>
    <dbReference type="NCBI Taxonomy" id="489913"/>
    <lineage>
        <taxon>Archaea</taxon>
        <taxon>Methanobacteriati</taxon>
        <taxon>Methanobacteriota</taxon>
        <taxon>Stenosarchaea group</taxon>
        <taxon>Halobacteria</taxon>
        <taxon>Halobacteriales</taxon>
        <taxon>Halobacteriaceae</taxon>
    </lineage>
</organism>
<dbReference type="Proteomes" id="UP000608850">
    <property type="component" value="Unassembled WGS sequence"/>
</dbReference>
<protein>
    <submittedName>
        <fullName evidence="1">Uncharacterized protein</fullName>
    </submittedName>
</protein>
<proteinExistence type="predicted"/>
<name>A0A830GF37_9EURY</name>
<dbReference type="EMBL" id="BMOQ01000008">
    <property type="protein sequence ID" value="GGN24930.1"/>
    <property type="molecule type" value="Genomic_DNA"/>
</dbReference>
<evidence type="ECO:0000313" key="2">
    <source>
        <dbReference type="Proteomes" id="UP000608850"/>
    </source>
</evidence>
<gene>
    <name evidence="1" type="ORF">GCM10009021_28510</name>
</gene>
<reference evidence="1 2" key="1">
    <citation type="journal article" date="2019" name="Int. J. Syst. Evol. Microbiol.">
        <title>The Global Catalogue of Microorganisms (GCM) 10K type strain sequencing project: providing services to taxonomists for standard genome sequencing and annotation.</title>
        <authorList>
            <consortium name="The Broad Institute Genomics Platform"/>
            <consortium name="The Broad Institute Genome Sequencing Center for Infectious Disease"/>
            <person name="Wu L."/>
            <person name="Ma J."/>
        </authorList>
    </citation>
    <scope>NUCLEOTIDE SEQUENCE [LARGE SCALE GENOMIC DNA]</scope>
    <source>
        <strain evidence="1 2">JCM 16331</strain>
    </source>
</reference>
<keyword evidence="2" id="KW-1185">Reference proteome</keyword>